<protein>
    <submittedName>
        <fullName evidence="1">Uncharacterized protein</fullName>
    </submittedName>
</protein>
<sequence>MKAGGHLDTGRPGVNRFCGTPHRQCYLRDVSNWFLTPSVIGACMSVIGHDEGIVRRMFSNGTCFTCMAHLGNSFCTTSIIDRSNHVS</sequence>
<organism evidence="1 2">
    <name type="scientific">Nesidiocoris tenuis</name>
    <dbReference type="NCBI Taxonomy" id="355587"/>
    <lineage>
        <taxon>Eukaryota</taxon>
        <taxon>Metazoa</taxon>
        <taxon>Ecdysozoa</taxon>
        <taxon>Arthropoda</taxon>
        <taxon>Hexapoda</taxon>
        <taxon>Insecta</taxon>
        <taxon>Pterygota</taxon>
        <taxon>Neoptera</taxon>
        <taxon>Paraneoptera</taxon>
        <taxon>Hemiptera</taxon>
        <taxon>Heteroptera</taxon>
        <taxon>Panheteroptera</taxon>
        <taxon>Cimicomorpha</taxon>
        <taxon>Miridae</taxon>
        <taxon>Dicyphina</taxon>
        <taxon>Nesidiocoris</taxon>
    </lineage>
</organism>
<accession>A0A6H5HK68</accession>
<dbReference type="AlphaFoldDB" id="A0A6H5HK68"/>
<gene>
    <name evidence="1" type="ORF">NTEN_LOCUS21065</name>
</gene>
<reference evidence="1 2" key="1">
    <citation type="submission" date="2020-02" db="EMBL/GenBank/DDBJ databases">
        <authorList>
            <person name="Ferguson B K."/>
        </authorList>
    </citation>
    <scope>NUCLEOTIDE SEQUENCE [LARGE SCALE GENOMIC DNA]</scope>
</reference>
<evidence type="ECO:0000313" key="1">
    <source>
        <dbReference type="EMBL" id="CAB0016947.1"/>
    </source>
</evidence>
<keyword evidence="2" id="KW-1185">Reference proteome</keyword>
<name>A0A6H5HK68_9HEMI</name>
<dbReference type="Proteomes" id="UP000479000">
    <property type="component" value="Unassembled WGS sequence"/>
</dbReference>
<evidence type="ECO:0000313" key="2">
    <source>
        <dbReference type="Proteomes" id="UP000479000"/>
    </source>
</evidence>
<proteinExistence type="predicted"/>
<dbReference type="EMBL" id="CADCXU010030635">
    <property type="protein sequence ID" value="CAB0016947.1"/>
    <property type="molecule type" value="Genomic_DNA"/>
</dbReference>